<keyword evidence="2" id="KW-1185">Reference proteome</keyword>
<comment type="caution">
    <text evidence="1">The sequence shown here is derived from an EMBL/GenBank/DDBJ whole genome shotgun (WGS) entry which is preliminary data.</text>
</comment>
<proteinExistence type="predicted"/>
<dbReference type="Gene3D" id="3.30.565.10">
    <property type="entry name" value="Histidine kinase-like ATPase, C-terminal domain"/>
    <property type="match status" value="1"/>
</dbReference>
<protein>
    <recommendedName>
        <fullName evidence="3">Type I restriction enzyme R protein N-terminal domain-containing protein</fullName>
    </recommendedName>
</protein>
<organism evidence="1 2">
    <name type="scientific">Undibacterium umbellatum</name>
    <dbReference type="NCBI Taxonomy" id="2762300"/>
    <lineage>
        <taxon>Bacteria</taxon>
        <taxon>Pseudomonadati</taxon>
        <taxon>Pseudomonadota</taxon>
        <taxon>Betaproteobacteria</taxon>
        <taxon>Burkholderiales</taxon>
        <taxon>Oxalobacteraceae</taxon>
        <taxon>Undibacterium</taxon>
    </lineage>
</organism>
<dbReference type="EMBL" id="JACOFX010000004">
    <property type="protein sequence ID" value="MBC3908063.1"/>
    <property type="molecule type" value="Genomic_DNA"/>
</dbReference>
<dbReference type="Proteomes" id="UP000646911">
    <property type="component" value="Unassembled WGS sequence"/>
</dbReference>
<dbReference type="InterPro" id="IPR036890">
    <property type="entry name" value="HATPase_C_sf"/>
</dbReference>
<accession>A0ABR6Z8R7</accession>
<name>A0ABR6Z8R7_9BURK</name>
<dbReference type="RefSeq" id="WP_186953613.1">
    <property type="nucleotide sequence ID" value="NZ_JACOFX010000004.1"/>
</dbReference>
<evidence type="ECO:0000313" key="1">
    <source>
        <dbReference type="EMBL" id="MBC3908063.1"/>
    </source>
</evidence>
<evidence type="ECO:0008006" key="3">
    <source>
        <dbReference type="Google" id="ProtNLM"/>
    </source>
</evidence>
<sequence length="703" mass="80453">MTLDIKGGLKNTSASKNKYIVFEELLSNSIDSYLIRKKAESCVPPFFVLISLDFYKTEFFNAGYDLRVSCTDNGAGFGEKQVKAFVTKDSTYKDYLEIVGIGKCKGAGRIQFFHYFKKLQISSILAENSKTIHRTLSIRAETREVSEESFNTVEVDAQETETTLILQDFNKTLAVVENAGSLDLREEFSAKAVHSHLYIAFLQRLIVLKGLIGEFSISIKQTSIDADEEVPSQELSICSKDLPTATEVKRLPLTCSHDRELLDRNITLNITRYSLPYQAYPGLKHEVALCANFALVQSLTKQFLKKTSDRNNPINGNFELILVEGEFLEGKVNEQRDGFNIPMECGSNGELDSTFSLQDIIDSLSDYVYEIITPSDFDKEKLIWSTQARFGITHAMLNSVNIKVHYSDTEENIARRVLRKFQDEIVRDTSDIFNIKEELLGLDPRTSDFREKVALLSWKYTSNIKKVDMANLSQLVVRRASMLEILKKATELMLICQDEDGKRDNEKIIHNIFFPRGKDNSELIDHDIWLLNEEYHYFEHIASDKALSSIKFDKSNMLFEPEIDNELEKLFAKNNKNHSQKRPDIAIFNSEGAAIIIEFKAPGVELQEHISDLIQYSRLLASKSNGKIKKFYGYLIGDTLDETRMPGTFTMFPSGLGYFNTEPVTQANIKYGELYSEILYYDQFIQRAEKRLEIYKKKLSIEF</sequence>
<evidence type="ECO:0000313" key="2">
    <source>
        <dbReference type="Proteomes" id="UP000646911"/>
    </source>
</evidence>
<reference evidence="1 2" key="1">
    <citation type="submission" date="2020-08" db="EMBL/GenBank/DDBJ databases">
        <title>Novel species isolated from subtropical streams in China.</title>
        <authorList>
            <person name="Lu H."/>
        </authorList>
    </citation>
    <scope>NUCLEOTIDE SEQUENCE [LARGE SCALE GENOMIC DNA]</scope>
    <source>
        <strain evidence="1 2">NL8W</strain>
    </source>
</reference>
<gene>
    <name evidence="1" type="ORF">H8L47_10835</name>
</gene>
<dbReference type="SUPFAM" id="SSF55874">
    <property type="entry name" value="ATPase domain of HSP90 chaperone/DNA topoisomerase II/histidine kinase"/>
    <property type="match status" value="1"/>
</dbReference>